<dbReference type="SUPFAM" id="SSF57889">
    <property type="entry name" value="Cysteine-rich domain"/>
    <property type="match status" value="1"/>
</dbReference>
<dbReference type="CDD" id="cd00160">
    <property type="entry name" value="RhoGEF"/>
    <property type="match status" value="1"/>
</dbReference>
<comment type="subcellular location">
    <subcellularLocation>
        <location evidence="2">Cytoplasm</location>
    </subcellularLocation>
    <subcellularLocation>
        <location evidence="1">Membrane</location>
    </subcellularLocation>
</comment>
<dbReference type="InterPro" id="IPR041020">
    <property type="entry name" value="PH_16"/>
</dbReference>
<dbReference type="SUPFAM" id="SSF48065">
    <property type="entry name" value="DBL homology domain (DH-domain)"/>
    <property type="match status" value="1"/>
</dbReference>
<dbReference type="Gene3D" id="2.30.42.10">
    <property type="match status" value="1"/>
</dbReference>
<dbReference type="PROSITE" id="PS50106">
    <property type="entry name" value="PDZ"/>
    <property type="match status" value="1"/>
</dbReference>
<evidence type="ECO:0000259" key="14">
    <source>
        <dbReference type="PROSITE" id="PS50081"/>
    </source>
</evidence>
<dbReference type="HOGENOM" id="CLU_230694_0_0_1"/>
<dbReference type="InterPro" id="IPR035899">
    <property type="entry name" value="DBL_dom_sf"/>
</dbReference>
<dbReference type="PROSITE" id="PS50003">
    <property type="entry name" value="PH_DOMAIN"/>
    <property type="match status" value="1"/>
</dbReference>
<feature type="region of interest" description="Disordered" evidence="11">
    <location>
        <begin position="1"/>
        <end position="21"/>
    </location>
</feature>
<feature type="compositionally biased region" description="Low complexity" evidence="11">
    <location>
        <begin position="1050"/>
        <end position="1069"/>
    </location>
</feature>
<dbReference type="Gene3D" id="2.30.29.30">
    <property type="entry name" value="Pleckstrin-homology domain (PH domain)/Phosphotyrosine-binding domain (PTB)"/>
    <property type="match status" value="1"/>
</dbReference>
<feature type="compositionally biased region" description="Gly residues" evidence="11">
    <location>
        <begin position="317"/>
        <end position="326"/>
    </location>
</feature>
<dbReference type="GO" id="GO:0005737">
    <property type="term" value="C:cytoplasm"/>
    <property type="evidence" value="ECO:0007669"/>
    <property type="project" value="UniProtKB-SubCell"/>
</dbReference>
<evidence type="ECO:0000256" key="10">
    <source>
        <dbReference type="ARBA" id="ARBA00023136"/>
    </source>
</evidence>
<feature type="compositionally biased region" description="Basic residues" evidence="11">
    <location>
        <begin position="555"/>
        <end position="567"/>
    </location>
</feature>
<keyword evidence="10" id="KW-0472">Membrane</keyword>
<dbReference type="PROSITE" id="PS00479">
    <property type="entry name" value="ZF_DAG_PE_1"/>
    <property type="match status" value="1"/>
</dbReference>
<evidence type="ECO:0000256" key="6">
    <source>
        <dbReference type="ARBA" id="ARBA00022658"/>
    </source>
</evidence>
<feature type="domain" description="PH" evidence="12">
    <location>
        <begin position="1507"/>
        <end position="1619"/>
    </location>
</feature>
<evidence type="ECO:0000256" key="9">
    <source>
        <dbReference type="ARBA" id="ARBA00023054"/>
    </source>
</evidence>
<organism evidence="16">
    <name type="scientific">Anopheles gambiae</name>
    <name type="common">African malaria mosquito</name>
    <dbReference type="NCBI Taxonomy" id="7165"/>
    <lineage>
        <taxon>Eukaryota</taxon>
        <taxon>Metazoa</taxon>
        <taxon>Ecdysozoa</taxon>
        <taxon>Arthropoda</taxon>
        <taxon>Hexapoda</taxon>
        <taxon>Insecta</taxon>
        <taxon>Pterygota</taxon>
        <taxon>Neoptera</taxon>
        <taxon>Endopterygota</taxon>
        <taxon>Diptera</taxon>
        <taxon>Nematocera</taxon>
        <taxon>Culicoidea</taxon>
        <taxon>Culicidae</taxon>
        <taxon>Anophelinae</taxon>
        <taxon>Anopheles</taxon>
    </lineage>
</organism>
<gene>
    <name evidence="16" type="ORF">AgaP_AGAP010767</name>
</gene>
<dbReference type="InterPro" id="IPR011993">
    <property type="entry name" value="PH-like_dom_sf"/>
</dbReference>
<feature type="domain" description="DH" evidence="13">
    <location>
        <begin position="1273"/>
        <end position="1468"/>
    </location>
</feature>
<feature type="compositionally biased region" description="Low complexity" evidence="11">
    <location>
        <begin position="437"/>
        <end position="471"/>
    </location>
</feature>
<dbReference type="OMA" id="GHSQEPT"/>
<dbReference type="PROSITE" id="PS50081">
    <property type="entry name" value="ZF_DAG_PE_2"/>
    <property type="match status" value="1"/>
</dbReference>
<dbReference type="InterPro" id="IPR036034">
    <property type="entry name" value="PDZ_sf"/>
</dbReference>
<sequence>TQQPRPQTLTPTRESPANGSMAMQTLVVTVNKDATGYGMKVSGDKPVFVESVKPGGAARRAGLMPDDMILKVNGTSVRALTHTHVVELIKASDVVELTVQRGSNRMQRPSPSTNSIAPMTPVAQRNSITAPQPVDCAKQREMEVHKMNTLQLMLDQVKKSRDTLIATNKPPLYRKKIVQILQASPFIGKISSHVSEKLNFPERSTVSPRSHCFTCVFVFFCSFFVLLKHYFAVAVSSTVGLHTPQLPNSAQTTSTTPAFLSRFPRSLSSLSLGTKKKSIDSKEISSPSAATLFGSPEWKKYSASSAADHHHHHHLHGGGGGGGGGNHHGHHLNRSGNFGGKQQQQQSADIPPPLPQRNNIPKRADDTVDMMLVGSRRNILVSDLDHQLVLSPAAQETASLHSAGSTGSASSKASEPPPLPPRQPGMLEVVNQNLILNSDNNAGSSSSNGANSTTAASTPNGNNNHSSGRGSLEMRPPPNSINTLMNYPLITTCTSVRDNMAAAFPLSYRPNIVHQMQQHQQSTVSSSISKKHRRIVSSPENIGAKDFGMVAGADHHHHHSGGYRHHKTSSDSWDKRSEITPPGTPPPPYLSTSMTTGSPAGGGGHPQQQHHPHHHHHHGGPAAGVGGGTAPGSSIVAAQANVAQKPIISMEDDDISDQESFIEENSPFRSLTQLLEADKSVYLAVFLNFVLTNSDPSALLFYMITMLYKEGTVKDMRKWAYEIHSTFLVPGAPLLCANVDEALARDIDDVLQKENDKAEILRMVFWRSRLKAKEMINQQLQQFQTKRTAGLGTMYGPNDQQLQMAKGDKVKEQRIIDETLLPKLQQYLDELERESPKEDPKKSALCSALSTVLMRIFVTRCNPGGPIDKVHHFVSREKSFKSRLMAKNRKQTILGHNLHLQPYYEVTRCNHCQNILWGVSPQGYHCTNCELNIHRACAKDLVECCPGPAIQKNDSKITKLMEKISSRNHHQGKRDGTKQTDSGEVPATGSTKAATLDRREKSKDRKGSADRAGSPSGPVTVGLMVIRPPPRTYKKSSSKSRLDGSKKAITMPITDTRTTTGSATIKSSKSNTNLNINTLIKNKLNHNKHSPASVKSKSAPVSVNRSESYKERSQKKTRTTRRKTSDPSLTKTADEQNEASSLANNNYSSSSTSSLPLALDSRSASMEAVGGGATTAVSSAGPAGTVSGINPTHSSPGGVGLPSSASTTSGGTGGGLHGGPVGSGGSGGPGGLNVPTAREWIDSDDEGTVEPEADWSSNIAPEILSSIGDLEKKRQEVINEIYQTERNHVRTLRLLEGIFMRPLQESGALPHDLLNLLFPHSLIHLKDLHTAFELKLKQRRSEHGNIVREIGDLLLTMFDGQTGEELKEHAAHFCARQQIALEALKERRKKDEQLQRILTKAESHKACRRLQLKDLLPTALQRLTKYPLLFDNLYNFTVRSTPKNEGEALAIRKSHESAKRILDHVNQAVRTEEDMHKLATIQRKLDKSGLDKEAAVEFKNIDLTVRKLIHDGPLTMKKNPGVQLHGLLFEDIMVLLQKQDDKYLVKYHSSPGLGGSESKYAEGRFNPITKIHLILVRQSAVDKNTFFLINTNVSQMLELTAPSSTECKTWFKHISDAAEAYKSRTKGTHEYGEDSAGGGAGQPPKDSFETVTETQKIEQTSTPIERLERKDTQCRAVSSSAGHHHHHHHPAQPHHPHQQQQQSPASQQAAGQPHHHHHHHQSGGGRSDDSRLPSVPGAPDSSGANETEDNLENEEKEKFKRSSRRHGSREECNGGGRSSDEEEEENGQQDDEDDERYTRGQSGRQGSSNNTRTITQQCSLVAPSEIHVSVSATLTAEPILTPAEQLRRYDQLIQKTLASKQRVVCDMFKVPDEHFQAIADIAAQPEAPKEPTDLVLAALAYGQTLMEIVSECMRVSESQQVSAVSTAVCDDC</sequence>
<dbReference type="SMART" id="SM00233">
    <property type="entry name" value="PH"/>
    <property type="match status" value="1"/>
</dbReference>
<dbReference type="SMART" id="SM00325">
    <property type="entry name" value="RhoGEF"/>
    <property type="match status" value="1"/>
</dbReference>
<dbReference type="SMART" id="SM00228">
    <property type="entry name" value="PDZ"/>
    <property type="match status" value="1"/>
</dbReference>
<reference evidence="16" key="2">
    <citation type="submission" date="2002-03" db="EMBL/GenBank/DDBJ databases">
        <authorList>
            <consortium name="The Anopheles Genome Sequencing Consortium"/>
        </authorList>
    </citation>
    <scope>NUCLEOTIDE SEQUENCE</scope>
    <source>
        <strain evidence="16">PEST</strain>
    </source>
</reference>
<dbReference type="eggNOG" id="KOG3520">
    <property type="taxonomic scope" value="Eukaryota"/>
</dbReference>
<reference evidence="16" key="1">
    <citation type="journal article" date="2002" name="Science">
        <title>The genome sequence of the malaria mosquito Anopheles gambiae.</title>
        <authorList>
            <person name="Holt R.A."/>
            <person name="Subramanian G.M."/>
            <person name="Halpern A."/>
            <person name="Sutton G.G."/>
            <person name="Charlab R."/>
            <person name="Nusskern D.R."/>
            <person name="Wincker P."/>
            <person name="Clark A.G."/>
            <person name="Ribeiro J.M."/>
            <person name="Wides R."/>
            <person name="Salzberg S.L."/>
            <person name="Loftus B."/>
            <person name="Yandell M."/>
            <person name="Majoros W.H."/>
            <person name="Rusch D.B."/>
            <person name="Lai Z."/>
            <person name="Kraft C.L."/>
            <person name="Abril J.F."/>
            <person name="Anthouard V."/>
            <person name="Arensburger P."/>
            <person name="Atkinson P.W."/>
            <person name="Baden H."/>
            <person name="de Berardinis V."/>
            <person name="Baldwin D."/>
            <person name="Benes V."/>
            <person name="Biedler J."/>
            <person name="Blass C."/>
            <person name="Bolanos R."/>
            <person name="Boscus D."/>
            <person name="Barnstead M."/>
            <person name="Cai S."/>
            <person name="Center A."/>
            <person name="Chaturverdi K."/>
            <person name="Christophides G.K."/>
            <person name="Chrystal M.A."/>
            <person name="Clamp M."/>
            <person name="Cravchik A."/>
            <person name="Curwen V."/>
            <person name="Dana A."/>
            <person name="Delcher A."/>
            <person name="Dew I."/>
            <person name="Evans C.A."/>
            <person name="Flanigan M."/>
            <person name="Grundschober-Freimoser A."/>
            <person name="Friedli L."/>
            <person name="Gu Z."/>
            <person name="Guan P."/>
            <person name="Guigo R."/>
            <person name="Hillenmeyer M.E."/>
            <person name="Hladun S.L."/>
            <person name="Hogan J.R."/>
            <person name="Hong Y.S."/>
            <person name="Hoover J."/>
            <person name="Jaillon O."/>
            <person name="Ke Z."/>
            <person name="Kodira C."/>
            <person name="Kokoza E."/>
            <person name="Koutsos A."/>
            <person name="Letunic I."/>
            <person name="Levitsky A."/>
            <person name="Liang Y."/>
            <person name="Lin J.J."/>
            <person name="Lobo N.F."/>
            <person name="Lopez J.R."/>
            <person name="Malek J.A."/>
            <person name="McIntosh T.C."/>
            <person name="Meister S."/>
            <person name="Miller J."/>
            <person name="Mobarry C."/>
            <person name="Mongin E."/>
            <person name="Murphy S.D."/>
            <person name="O'Brochta D.A."/>
            <person name="Pfannkoch C."/>
            <person name="Qi R."/>
            <person name="Regier M.A."/>
            <person name="Remington K."/>
            <person name="Shao H."/>
            <person name="Sharakhova M.V."/>
            <person name="Sitter C.D."/>
            <person name="Shetty J."/>
            <person name="Smith T.J."/>
            <person name="Strong R."/>
            <person name="Sun J."/>
            <person name="Thomasova D."/>
            <person name="Ton L.Q."/>
            <person name="Topalis P."/>
            <person name="Tu Z."/>
            <person name="Unger M.F."/>
            <person name="Walenz B."/>
            <person name="Wang A."/>
            <person name="Wang J."/>
            <person name="Wang M."/>
            <person name="Wang X."/>
            <person name="Woodford K.J."/>
            <person name="Wortman J.R."/>
            <person name="Wu M."/>
            <person name="Yao A."/>
            <person name="Zdobnov E.M."/>
            <person name="Zhang H."/>
            <person name="Zhao Q."/>
            <person name="Zhao S."/>
            <person name="Zhu S.C."/>
            <person name="Zhimulev I."/>
            <person name="Coluzzi M."/>
            <person name="della Torre A."/>
            <person name="Roth C.W."/>
            <person name="Louis C."/>
            <person name="Kalush F."/>
            <person name="Mural R.J."/>
            <person name="Myers E.W."/>
            <person name="Adams M.D."/>
            <person name="Smith H.O."/>
            <person name="Broder S."/>
            <person name="Gardner M.J."/>
            <person name="Fraser C.M."/>
            <person name="Birney E."/>
            <person name="Bork P."/>
            <person name="Brey P.T."/>
            <person name="Venter J.C."/>
            <person name="Weissenbach J."/>
            <person name="Kafatos F.C."/>
            <person name="Collins F.H."/>
            <person name="Hoffman S.L."/>
        </authorList>
    </citation>
    <scope>NUCLEOTIDE SEQUENCE [LARGE SCALE GENOMIC DNA]</scope>
    <source>
        <strain evidence="16">PEST</strain>
    </source>
</reference>
<dbReference type="Pfam" id="PF09128">
    <property type="entry name" value="RGS-like"/>
    <property type="match status" value="1"/>
</dbReference>
<evidence type="ECO:0000256" key="4">
    <source>
        <dbReference type="ARBA" id="ARBA00022490"/>
    </source>
</evidence>
<keyword evidence="8" id="KW-0862">Zinc</keyword>
<dbReference type="SUPFAM" id="SSF50729">
    <property type="entry name" value="PH domain-like"/>
    <property type="match status" value="1"/>
</dbReference>
<keyword evidence="5" id="KW-0597">Phosphoprotein</keyword>
<feature type="compositionally biased region" description="Basic residues" evidence="11">
    <location>
        <begin position="1682"/>
        <end position="1697"/>
    </location>
</feature>
<evidence type="ECO:0000259" key="13">
    <source>
        <dbReference type="PROSITE" id="PS50010"/>
    </source>
</evidence>
<dbReference type="Gene3D" id="1.20.900.10">
    <property type="entry name" value="Dbl homology (DH) domain"/>
    <property type="match status" value="1"/>
</dbReference>
<dbReference type="CDD" id="cd13329">
    <property type="entry name" value="PH_RhoGEF"/>
    <property type="match status" value="1"/>
</dbReference>
<feature type="compositionally biased region" description="Polar residues" evidence="11">
    <location>
        <begin position="1799"/>
        <end position="1813"/>
    </location>
</feature>
<comment type="caution">
    <text evidence="16">The sequence shown here is derived from an EMBL/GenBank/DDBJ whole genome shotgun (WGS) entry which is preliminary data.</text>
</comment>
<feature type="compositionally biased region" description="Polar residues" evidence="11">
    <location>
        <begin position="1649"/>
        <end position="1663"/>
    </location>
</feature>
<dbReference type="GO" id="GO:0005096">
    <property type="term" value="F:GTPase activator activity"/>
    <property type="evidence" value="ECO:0007669"/>
    <property type="project" value="UniProtKB-KW"/>
</dbReference>
<feature type="compositionally biased region" description="Gly residues" evidence="11">
    <location>
        <begin position="621"/>
        <end position="630"/>
    </location>
</feature>
<evidence type="ECO:0000313" key="16">
    <source>
        <dbReference type="EMBL" id="EAA13719.5"/>
    </source>
</evidence>
<dbReference type="SUPFAM" id="SSF48097">
    <property type="entry name" value="Regulator of G-protein signaling, RGS"/>
    <property type="match status" value="1"/>
</dbReference>
<feature type="compositionally biased region" description="Basic residues" evidence="11">
    <location>
        <begin position="608"/>
        <end position="619"/>
    </location>
</feature>
<evidence type="ECO:0000256" key="7">
    <source>
        <dbReference type="ARBA" id="ARBA00022723"/>
    </source>
</evidence>
<keyword evidence="7" id="KW-0479">Metal-binding</keyword>
<feature type="non-terminal residue" evidence="16">
    <location>
        <position position="1"/>
    </location>
</feature>
<dbReference type="InterPro" id="IPR044926">
    <property type="entry name" value="RGS_subdomain_2"/>
</dbReference>
<dbReference type="InterPro" id="IPR046349">
    <property type="entry name" value="C1-like_sf"/>
</dbReference>
<reference evidence="16" key="4">
    <citation type="journal article" date="2007" name="Genome Biol.">
        <title>Update of the Anopheles gambiae PEST genome assembly.</title>
        <authorList>
            <person name="Sharakhova M.V."/>
            <person name="Hammond M.P."/>
            <person name="Lobo N.F."/>
            <person name="Krzywinski J."/>
            <person name="Unger M.F."/>
            <person name="Hillenmeyer M.E."/>
            <person name="Bruggner R.V."/>
            <person name="Birney E."/>
            <person name="Collins F.H."/>
        </authorList>
    </citation>
    <scope>NUCLEOTIDE SEQUENCE</scope>
    <source>
        <strain evidence="16">PEST</strain>
    </source>
</reference>
<dbReference type="PaxDb" id="7165-AGAP010767-PA"/>
<dbReference type="SUPFAM" id="SSF50156">
    <property type="entry name" value="PDZ domain-like"/>
    <property type="match status" value="1"/>
</dbReference>
<dbReference type="InterPro" id="IPR001478">
    <property type="entry name" value="PDZ"/>
</dbReference>
<dbReference type="GO" id="GO:0046872">
    <property type="term" value="F:metal ion binding"/>
    <property type="evidence" value="ECO:0007669"/>
    <property type="project" value="UniProtKB-KW"/>
</dbReference>
<feature type="region of interest" description="Disordered" evidence="11">
    <location>
        <begin position="552"/>
        <end position="633"/>
    </location>
</feature>
<feature type="region of interest" description="Disordered" evidence="11">
    <location>
        <begin position="965"/>
        <end position="1069"/>
    </location>
</feature>
<feature type="compositionally biased region" description="Low complexity" evidence="11">
    <location>
        <begin position="1698"/>
        <end position="1712"/>
    </location>
</feature>
<evidence type="ECO:0000259" key="15">
    <source>
        <dbReference type="PROSITE" id="PS50106"/>
    </source>
</evidence>
<evidence type="ECO:0000256" key="8">
    <source>
        <dbReference type="ARBA" id="ARBA00022833"/>
    </source>
</evidence>
<feature type="compositionally biased region" description="Basic and acidic residues" evidence="11">
    <location>
        <begin position="568"/>
        <end position="578"/>
    </location>
</feature>
<feature type="compositionally biased region" description="Gly residues" evidence="11">
    <location>
        <begin position="1210"/>
        <end position="1231"/>
    </location>
</feature>
<proteinExistence type="predicted"/>
<accession>Q7PMK0</accession>
<feature type="compositionally biased region" description="Acidic residues" evidence="11">
    <location>
        <begin position="1780"/>
        <end position="1795"/>
    </location>
</feature>
<dbReference type="GO" id="GO:0005085">
    <property type="term" value="F:guanyl-nucleotide exchange factor activity"/>
    <property type="evidence" value="ECO:0007669"/>
    <property type="project" value="UniProtKB-KW"/>
</dbReference>
<dbReference type="InterPro" id="IPR036305">
    <property type="entry name" value="RGS_sf"/>
</dbReference>
<feature type="compositionally biased region" description="Polar residues" evidence="11">
    <location>
        <begin position="334"/>
        <end position="348"/>
    </location>
</feature>
<dbReference type="EMBL" id="AAAB01008979">
    <property type="protein sequence ID" value="EAA13719.5"/>
    <property type="molecule type" value="Genomic_DNA"/>
</dbReference>
<feature type="region of interest" description="Disordered" evidence="11">
    <location>
        <begin position="1625"/>
        <end position="1813"/>
    </location>
</feature>
<keyword evidence="9" id="KW-0175">Coiled coil</keyword>
<reference evidence="16" key="5">
    <citation type="submission" date="2011-05" db="EMBL/GenBank/DDBJ databases">
        <authorList>
            <consortium name="VectorBase"/>
        </authorList>
    </citation>
    <scope>NUCLEOTIDE SEQUENCE</scope>
    <source>
        <strain evidence="16">PEST</strain>
    </source>
</reference>
<dbReference type="VEuPathDB" id="VectorBase:AGAMI1_006778"/>
<evidence type="ECO:0000256" key="11">
    <source>
        <dbReference type="SAM" id="MobiDB-lite"/>
    </source>
</evidence>
<dbReference type="InterPro" id="IPR015212">
    <property type="entry name" value="RGS-like_dom"/>
</dbReference>
<dbReference type="InterPro" id="IPR000219">
    <property type="entry name" value="DH_dom"/>
</dbReference>
<feature type="compositionally biased region" description="Basic and acidic residues" evidence="11">
    <location>
        <begin position="995"/>
        <end position="1009"/>
    </location>
</feature>
<reference evidence="16" key="3">
    <citation type="journal article" date="2004" name="Trends Parasitol.">
        <title>The Anopheles gambiae genome: an update.</title>
        <authorList>
            <person name="Mongin E."/>
            <person name="Louis C."/>
            <person name="Holt R.A."/>
            <person name="Birney E."/>
            <person name="Collins F.H."/>
        </authorList>
    </citation>
    <scope>NUCLEOTIDE SEQUENCE</scope>
    <source>
        <strain evidence="16">PEST</strain>
    </source>
</reference>
<keyword evidence="3" id="KW-0343">GTPase activation</keyword>
<feature type="compositionally biased region" description="Low complexity" evidence="11">
    <location>
        <begin position="397"/>
        <end position="414"/>
    </location>
</feature>
<feature type="compositionally biased region" description="Low complexity" evidence="11">
    <location>
        <begin position="1138"/>
        <end position="1156"/>
    </location>
</feature>
<dbReference type="Pfam" id="PF00621">
    <property type="entry name" value="RhoGEF"/>
    <property type="match status" value="1"/>
</dbReference>
<feature type="domain" description="Phorbol-ester/DAG-type" evidence="14">
    <location>
        <begin position="895"/>
        <end position="945"/>
    </location>
</feature>
<keyword evidence="4" id="KW-0963">Cytoplasm</keyword>
<evidence type="ECO:0000256" key="2">
    <source>
        <dbReference type="ARBA" id="ARBA00004496"/>
    </source>
</evidence>
<dbReference type="PROSITE" id="PS50010">
    <property type="entry name" value="DH_2"/>
    <property type="match status" value="1"/>
</dbReference>
<evidence type="ECO:0000256" key="1">
    <source>
        <dbReference type="ARBA" id="ARBA00004370"/>
    </source>
</evidence>
<feature type="domain" description="PDZ" evidence="15">
    <location>
        <begin position="27"/>
        <end position="92"/>
    </location>
</feature>
<feature type="region of interest" description="Disordered" evidence="11">
    <location>
        <begin position="303"/>
        <end position="363"/>
    </location>
</feature>
<protein>
    <submittedName>
        <fullName evidence="16">AGAP010767-PA</fullName>
    </submittedName>
</protein>
<feature type="region of interest" description="Disordered" evidence="11">
    <location>
        <begin position="1173"/>
        <end position="1238"/>
    </location>
</feature>
<name>Q7PMK0_ANOGA</name>
<dbReference type="Pfam" id="PF00130">
    <property type="entry name" value="C1_1"/>
    <property type="match status" value="1"/>
</dbReference>
<dbReference type="PANTHER" id="PTHR45872:SF2">
    <property type="entry name" value="RHO GUANINE NUCLEOTIDE EXCHANGE FACTOR 2, ISOFORM D"/>
    <property type="match status" value="1"/>
</dbReference>
<keyword evidence="6" id="KW-0344">Guanine-nucleotide releasing factor</keyword>
<dbReference type="STRING" id="7165.Q7PMK0"/>
<feature type="region of interest" description="Disordered" evidence="11">
    <location>
        <begin position="395"/>
        <end position="425"/>
    </location>
</feature>
<feature type="compositionally biased region" description="Low complexity" evidence="11">
    <location>
        <begin position="1090"/>
        <end position="1103"/>
    </location>
</feature>
<dbReference type="Gene3D" id="3.30.60.20">
    <property type="match status" value="1"/>
</dbReference>
<dbReference type="Gene3D" id="1.10.167.10">
    <property type="entry name" value="Regulator of G-protein Signalling 4, domain 2"/>
    <property type="match status" value="1"/>
</dbReference>
<evidence type="ECO:0000256" key="3">
    <source>
        <dbReference type="ARBA" id="ARBA00022468"/>
    </source>
</evidence>
<feature type="region of interest" description="Disordered" evidence="11">
    <location>
        <begin position="437"/>
        <end position="479"/>
    </location>
</feature>
<feature type="compositionally biased region" description="Low complexity" evidence="11">
    <location>
        <begin position="1"/>
        <end position="13"/>
    </location>
</feature>
<dbReference type="InterPro" id="IPR001849">
    <property type="entry name" value="PH_domain"/>
</dbReference>
<dbReference type="VEuPathDB" id="VectorBase:AGAP010767"/>
<feature type="region of interest" description="Disordered" evidence="11">
    <location>
        <begin position="1084"/>
        <end position="1156"/>
    </location>
</feature>
<dbReference type="PANTHER" id="PTHR45872">
    <property type="entry name" value="RHO GUANINE NUCLEOTIDE EXCHANGE FACTOR 2, ISOFORM D"/>
    <property type="match status" value="1"/>
</dbReference>
<dbReference type="Pfam" id="PF00595">
    <property type="entry name" value="PDZ"/>
    <property type="match status" value="1"/>
</dbReference>
<feature type="non-terminal residue" evidence="16">
    <location>
        <position position="1932"/>
    </location>
</feature>
<dbReference type="GO" id="GO:0016020">
    <property type="term" value="C:membrane"/>
    <property type="evidence" value="ECO:0007669"/>
    <property type="project" value="UniProtKB-SubCell"/>
</dbReference>
<dbReference type="Pfam" id="PF17838">
    <property type="entry name" value="PH_16"/>
    <property type="match status" value="1"/>
</dbReference>
<dbReference type="PhylomeDB" id="Q7PMK0"/>
<dbReference type="InterPro" id="IPR002219">
    <property type="entry name" value="PKC_DAG/PE"/>
</dbReference>
<feature type="compositionally biased region" description="Low complexity" evidence="11">
    <location>
        <begin position="1174"/>
        <end position="1185"/>
    </location>
</feature>
<evidence type="ECO:0000256" key="5">
    <source>
        <dbReference type="ARBA" id="ARBA00022553"/>
    </source>
</evidence>
<dbReference type="SMART" id="SM00109">
    <property type="entry name" value="C1"/>
    <property type="match status" value="1"/>
</dbReference>
<evidence type="ECO:0000259" key="12">
    <source>
        <dbReference type="PROSITE" id="PS50003"/>
    </source>
</evidence>